<evidence type="ECO:0000256" key="9">
    <source>
        <dbReference type="ARBA" id="ARBA00022771"/>
    </source>
</evidence>
<protein>
    <recommendedName>
        <fullName evidence="4">RBR-type E3 ubiquitin transferase</fullName>
        <ecNumber evidence="4">2.3.2.31</ecNumber>
    </recommendedName>
</protein>
<name>A0A813Y915_9BILA</name>
<dbReference type="GO" id="GO:0061630">
    <property type="term" value="F:ubiquitin protein ligase activity"/>
    <property type="evidence" value="ECO:0007669"/>
    <property type="project" value="UniProtKB-EC"/>
</dbReference>
<evidence type="ECO:0000256" key="4">
    <source>
        <dbReference type="ARBA" id="ARBA00012251"/>
    </source>
</evidence>
<evidence type="ECO:0000256" key="1">
    <source>
        <dbReference type="ARBA" id="ARBA00001798"/>
    </source>
</evidence>
<dbReference type="Proteomes" id="UP000663829">
    <property type="component" value="Unassembled WGS sequence"/>
</dbReference>
<dbReference type="EC" id="2.3.2.31" evidence="4"/>
<dbReference type="Gene3D" id="1.25.40.20">
    <property type="entry name" value="Ankyrin repeat-containing domain"/>
    <property type="match status" value="1"/>
</dbReference>
<proteinExistence type="inferred from homology"/>
<dbReference type="GO" id="GO:0008270">
    <property type="term" value="F:zinc ion binding"/>
    <property type="evidence" value="ECO:0007669"/>
    <property type="project" value="UniProtKB-KW"/>
</dbReference>
<dbReference type="GO" id="GO:0016567">
    <property type="term" value="P:protein ubiquitination"/>
    <property type="evidence" value="ECO:0007669"/>
    <property type="project" value="InterPro"/>
</dbReference>
<dbReference type="InterPro" id="IPR031127">
    <property type="entry name" value="E3_UB_ligase_RBR"/>
</dbReference>
<evidence type="ECO:0000256" key="13">
    <source>
        <dbReference type="ARBA" id="ARBA00023136"/>
    </source>
</evidence>
<dbReference type="GO" id="GO:0031090">
    <property type="term" value="C:organelle membrane"/>
    <property type="evidence" value="ECO:0007669"/>
    <property type="project" value="UniProtKB-ARBA"/>
</dbReference>
<dbReference type="PROSITE" id="PS50297">
    <property type="entry name" value="ANK_REP_REGION"/>
    <property type="match status" value="1"/>
</dbReference>
<dbReference type="SMART" id="SM00248">
    <property type="entry name" value="ANK"/>
    <property type="match status" value="2"/>
</dbReference>
<keyword evidence="12" id="KW-1133">Transmembrane helix</keyword>
<dbReference type="InterPro" id="IPR002867">
    <property type="entry name" value="IBR_dom"/>
</dbReference>
<evidence type="ECO:0000313" key="21">
    <source>
        <dbReference type="EMBL" id="CAF3667023.1"/>
    </source>
</evidence>
<feature type="repeat" description="ANK" evidence="15">
    <location>
        <begin position="66"/>
        <end position="98"/>
    </location>
</feature>
<evidence type="ECO:0000256" key="12">
    <source>
        <dbReference type="ARBA" id="ARBA00022989"/>
    </source>
</evidence>
<evidence type="ECO:0000313" key="20">
    <source>
        <dbReference type="EMBL" id="CAF0880807.1"/>
    </source>
</evidence>
<dbReference type="GO" id="GO:0005737">
    <property type="term" value="C:cytoplasm"/>
    <property type="evidence" value="ECO:0007669"/>
    <property type="project" value="UniProtKB-ARBA"/>
</dbReference>
<dbReference type="PANTHER" id="PTHR11685">
    <property type="entry name" value="RBR FAMILY RING FINGER AND IBR DOMAIN-CONTAINING"/>
    <property type="match status" value="1"/>
</dbReference>
<dbReference type="PROSITE" id="PS50088">
    <property type="entry name" value="ANK_REPEAT"/>
    <property type="match status" value="1"/>
</dbReference>
<dbReference type="InterPro" id="IPR003903">
    <property type="entry name" value="UIM_dom"/>
</dbReference>
<dbReference type="SMART" id="SM00726">
    <property type="entry name" value="UIM"/>
    <property type="match status" value="3"/>
</dbReference>
<dbReference type="InterPro" id="IPR045840">
    <property type="entry name" value="Ariadne"/>
</dbReference>
<dbReference type="FunFam" id="3.30.40.10:FF:000051">
    <property type="entry name" value="RBR-type E3 ubiquitin transferase"/>
    <property type="match status" value="1"/>
</dbReference>
<dbReference type="CDD" id="cd20346">
    <property type="entry name" value="BRcat_RBR_ANKIB1"/>
    <property type="match status" value="1"/>
</dbReference>
<evidence type="ECO:0000259" key="19">
    <source>
        <dbReference type="PROSITE" id="PS51873"/>
    </source>
</evidence>
<dbReference type="InterPro" id="IPR001841">
    <property type="entry name" value="Znf_RING"/>
</dbReference>
<evidence type="ECO:0000256" key="10">
    <source>
        <dbReference type="ARBA" id="ARBA00022786"/>
    </source>
</evidence>
<evidence type="ECO:0000256" key="17">
    <source>
        <dbReference type="SAM" id="MobiDB-lite"/>
    </source>
</evidence>
<dbReference type="InterPro" id="IPR013083">
    <property type="entry name" value="Znf_RING/FYVE/PHD"/>
</dbReference>
<comment type="caution">
    <text evidence="20">The sequence shown here is derived from an EMBL/GenBank/DDBJ whole genome shotgun (WGS) entry which is preliminary data.</text>
</comment>
<dbReference type="CDD" id="cd20361">
    <property type="entry name" value="Rcat_RBR_ANKIB1"/>
    <property type="match status" value="1"/>
</dbReference>
<evidence type="ECO:0000256" key="16">
    <source>
        <dbReference type="PROSITE-ProRule" id="PRU00175"/>
    </source>
</evidence>
<feature type="region of interest" description="Disordered" evidence="17">
    <location>
        <begin position="767"/>
        <end position="805"/>
    </location>
</feature>
<dbReference type="Gene3D" id="1.20.120.1750">
    <property type="match status" value="1"/>
</dbReference>
<evidence type="ECO:0000256" key="3">
    <source>
        <dbReference type="ARBA" id="ARBA00004906"/>
    </source>
</evidence>
<feature type="region of interest" description="Disordered" evidence="17">
    <location>
        <begin position="1008"/>
        <end position="1038"/>
    </location>
</feature>
<dbReference type="Pfam" id="PF22191">
    <property type="entry name" value="IBR_1"/>
    <property type="match status" value="1"/>
</dbReference>
<feature type="domain" description="RING-type" evidence="18">
    <location>
        <begin position="235"/>
        <end position="281"/>
    </location>
</feature>
<dbReference type="InterPro" id="IPR036770">
    <property type="entry name" value="Ankyrin_rpt-contain_sf"/>
</dbReference>
<keyword evidence="15" id="KW-0040">ANK repeat</keyword>
<dbReference type="SUPFAM" id="SSF48403">
    <property type="entry name" value="Ankyrin repeat"/>
    <property type="match status" value="1"/>
</dbReference>
<dbReference type="SUPFAM" id="SSF57850">
    <property type="entry name" value="RING/U-box"/>
    <property type="match status" value="3"/>
</dbReference>
<feature type="domain" description="RING-type" evidence="19">
    <location>
        <begin position="231"/>
        <end position="466"/>
    </location>
</feature>
<evidence type="ECO:0000256" key="7">
    <source>
        <dbReference type="ARBA" id="ARBA00022723"/>
    </source>
</evidence>
<keyword evidence="11" id="KW-0862">Zinc</keyword>
<dbReference type="InterPro" id="IPR017907">
    <property type="entry name" value="Znf_RING_CS"/>
</dbReference>
<evidence type="ECO:0000256" key="5">
    <source>
        <dbReference type="ARBA" id="ARBA00022679"/>
    </source>
</evidence>
<keyword evidence="9 16" id="KW-0863">Zinc-finger</keyword>
<comment type="pathway">
    <text evidence="3">Protein modification; protein ubiquitination.</text>
</comment>
<evidence type="ECO:0000259" key="18">
    <source>
        <dbReference type="PROSITE" id="PS50089"/>
    </source>
</evidence>
<reference evidence="20" key="1">
    <citation type="submission" date="2021-02" db="EMBL/GenBank/DDBJ databases">
        <authorList>
            <person name="Nowell W R."/>
        </authorList>
    </citation>
    <scope>NUCLEOTIDE SEQUENCE</scope>
</reference>
<dbReference type="PROSITE" id="PS51873">
    <property type="entry name" value="TRIAD"/>
    <property type="match status" value="1"/>
</dbReference>
<dbReference type="Pfam" id="PF01485">
    <property type="entry name" value="IBR"/>
    <property type="match status" value="1"/>
</dbReference>
<sequence length="1129" mass="130188">MFLIKILLLYDHNGNANKRNRTNQTSLHCVFQTGNEVRRNECLTLLLKWKDKNTNETIDIDARDSEENTALHYAALYGLKSCVESLLNHGAALYVENKDKMSACDLAEKNGHKDLALYLESRMIFSNSTEDLDIEESPLMISDTSCGLRIQDLQEAKDLLLVETADMLQLPLFTAEALLRNYEWSKELLLQSWIDDPIQCCEKCGVSPPLSLLHERGLTSMNIVDLETISLANECGICYSVFELGCERIVISCDHQFCKQCWQNYLTVKIQEGSVHNIFCPAYDCFSFVPNEIIEKCVTKEMARRYLQFDIKAFVDSNPNFKWCPYPNCGLAVQSPLDRIQQSSHMKEFSKSVNCINGHYFCWDCLQEGHEPASCQNWKDWFDKLLEIKPEELKGTDEEEEIAANCLWLVTNSKKCPNCSISIQKNEGCNHIKCVKCKHDFCWICLEVWKKHSSTTGGYFQCNRYEHVNKIVAKERELITEAEQHHIRMVELNKFVHYYTRFKNHENSYRIEEPLSKIAKEKCEIILSLTPSHSSPSVTITTTENDQESQTKFIEDAIKELLRARRVLRCSYVYGYYLENSGHKKMIFEFIQTEFEECTETLSQIIARPYLRTPKARIIQIAKNVKRKRLEFLETIARGLIPPDTPPSLRKFSRQRWKYLLKDDVDGDDSELKKAIANSLKELNPKNPWVVDRKGRHTNLVTLLDEWPELEDEVDSCLISCDDGPYCKRHNCFRHRARNPTTSIIYDYCSLKCLRLDRIEQLEKEEKEMEQALLPTTVQSTTTENTQQNSLPSSPSSTVSSSELPPYQTSHYIMDLLRALEMSRLQAAREMEQNLYRPRSCSNQNVVDKSDYYDDLQRAIELSLKTNQQQQQLQTKQSETETAVASNSEIISTTVPSLLVGATVCFSAWIDDGSSVDEQHHQVTHPTTTFSSLDLFADDDSETLNSMILNMEVNDKNLNDKKVLAFDRKAKELKDNLNTPDVIKEYEDYDFKCMETSLLQQQIMFKRNSSNKKKDNSTIIQQQPPPPQQQQQSNDNDNKISVQPLRKKQQVQLKLNNYSMTNSNNDDIRPCEPGETFKRTSIVTDDQQQESQIINSISFVNPTSTHQITRAIVERIQTPTEDEPNASAI</sequence>
<keyword evidence="13" id="KW-0472">Membrane</keyword>
<comment type="similarity">
    <text evidence="14">Belongs to the RBR family. RNF144 subfamily.</text>
</comment>
<organism evidence="20 22">
    <name type="scientific">Didymodactylos carnosus</name>
    <dbReference type="NCBI Taxonomy" id="1234261"/>
    <lineage>
        <taxon>Eukaryota</taxon>
        <taxon>Metazoa</taxon>
        <taxon>Spiralia</taxon>
        <taxon>Gnathifera</taxon>
        <taxon>Rotifera</taxon>
        <taxon>Eurotatoria</taxon>
        <taxon>Bdelloidea</taxon>
        <taxon>Philodinida</taxon>
        <taxon>Philodinidae</taxon>
        <taxon>Didymodactylos</taxon>
    </lineage>
</organism>
<keyword evidence="7" id="KW-0479">Metal-binding</keyword>
<keyword evidence="8" id="KW-0677">Repeat</keyword>
<keyword evidence="10" id="KW-0833">Ubl conjugation pathway</keyword>
<dbReference type="AlphaFoldDB" id="A0A813Y915"/>
<evidence type="ECO:0000256" key="6">
    <source>
        <dbReference type="ARBA" id="ARBA00022692"/>
    </source>
</evidence>
<dbReference type="Proteomes" id="UP000681722">
    <property type="component" value="Unassembled WGS sequence"/>
</dbReference>
<feature type="compositionally biased region" description="Low complexity" evidence="17">
    <location>
        <begin position="771"/>
        <end position="805"/>
    </location>
</feature>
<evidence type="ECO:0000256" key="2">
    <source>
        <dbReference type="ARBA" id="ARBA00004167"/>
    </source>
</evidence>
<dbReference type="PROSITE" id="PS50089">
    <property type="entry name" value="ZF_RING_2"/>
    <property type="match status" value="1"/>
</dbReference>
<dbReference type="Pfam" id="PF19422">
    <property type="entry name" value="Ariadne"/>
    <property type="match status" value="1"/>
</dbReference>
<evidence type="ECO:0000256" key="11">
    <source>
        <dbReference type="ARBA" id="ARBA00022833"/>
    </source>
</evidence>
<dbReference type="Gene3D" id="3.30.40.10">
    <property type="entry name" value="Zinc/RING finger domain, C3HC4 (zinc finger)"/>
    <property type="match status" value="1"/>
</dbReference>
<accession>A0A813Y915</accession>
<keyword evidence="6" id="KW-0812">Transmembrane</keyword>
<evidence type="ECO:0000256" key="8">
    <source>
        <dbReference type="ARBA" id="ARBA00022737"/>
    </source>
</evidence>
<dbReference type="OrthoDB" id="69641at2759"/>
<evidence type="ECO:0000313" key="22">
    <source>
        <dbReference type="Proteomes" id="UP000663829"/>
    </source>
</evidence>
<gene>
    <name evidence="20" type="ORF">GPM918_LOCUS7600</name>
    <name evidence="21" type="ORF">SRO942_LOCUS7600</name>
</gene>
<evidence type="ECO:0000256" key="15">
    <source>
        <dbReference type="PROSITE-ProRule" id="PRU00023"/>
    </source>
</evidence>
<dbReference type="Pfam" id="PF12796">
    <property type="entry name" value="Ank_2"/>
    <property type="match status" value="1"/>
</dbReference>
<dbReference type="EMBL" id="CAJOBC010001253">
    <property type="protein sequence ID" value="CAF3667023.1"/>
    <property type="molecule type" value="Genomic_DNA"/>
</dbReference>
<comment type="subcellular location">
    <subcellularLocation>
        <location evidence="2">Membrane</location>
        <topology evidence="2">Single-pass membrane protein</topology>
    </subcellularLocation>
</comment>
<dbReference type="InterPro" id="IPR002110">
    <property type="entry name" value="Ankyrin_rpt"/>
</dbReference>
<evidence type="ECO:0000256" key="14">
    <source>
        <dbReference type="ARBA" id="ARBA00038342"/>
    </source>
</evidence>
<dbReference type="EMBL" id="CAJNOQ010001253">
    <property type="protein sequence ID" value="CAF0880807.1"/>
    <property type="molecule type" value="Genomic_DNA"/>
</dbReference>
<dbReference type="InterPro" id="IPR044066">
    <property type="entry name" value="TRIAD_supradom"/>
</dbReference>
<dbReference type="SMART" id="SM00647">
    <property type="entry name" value="IBR"/>
    <property type="match status" value="2"/>
</dbReference>
<keyword evidence="5" id="KW-0808">Transferase</keyword>
<dbReference type="InterPro" id="IPR047564">
    <property type="entry name" value="Rcat_RBR_ANKIB1"/>
</dbReference>
<comment type="catalytic activity">
    <reaction evidence="1">
        <text>[E2 ubiquitin-conjugating enzyme]-S-ubiquitinyl-L-cysteine + [acceptor protein]-L-lysine = [E2 ubiquitin-conjugating enzyme]-L-cysteine + [acceptor protein]-N(6)-ubiquitinyl-L-lysine.</text>
        <dbReference type="EC" id="2.3.2.31"/>
    </reaction>
</comment>
<keyword evidence="22" id="KW-1185">Reference proteome</keyword>
<dbReference type="PROSITE" id="PS00518">
    <property type="entry name" value="ZF_RING_1"/>
    <property type="match status" value="1"/>
</dbReference>